<gene>
    <name evidence="2" type="ORF">NEZAVI_LOCUS9875</name>
</gene>
<reference evidence="2" key="1">
    <citation type="submission" date="2022-01" db="EMBL/GenBank/DDBJ databases">
        <authorList>
            <person name="King R."/>
        </authorList>
    </citation>
    <scope>NUCLEOTIDE SEQUENCE</scope>
</reference>
<proteinExistence type="predicted"/>
<dbReference type="Gene3D" id="1.25.10.10">
    <property type="entry name" value="Leucine-rich Repeat Variant"/>
    <property type="match status" value="1"/>
</dbReference>
<protein>
    <submittedName>
        <fullName evidence="2">Uncharacterized protein</fullName>
    </submittedName>
</protein>
<evidence type="ECO:0000313" key="3">
    <source>
        <dbReference type="Proteomes" id="UP001152798"/>
    </source>
</evidence>
<organism evidence="2 3">
    <name type="scientific">Nezara viridula</name>
    <name type="common">Southern green stink bug</name>
    <name type="synonym">Cimex viridulus</name>
    <dbReference type="NCBI Taxonomy" id="85310"/>
    <lineage>
        <taxon>Eukaryota</taxon>
        <taxon>Metazoa</taxon>
        <taxon>Ecdysozoa</taxon>
        <taxon>Arthropoda</taxon>
        <taxon>Hexapoda</taxon>
        <taxon>Insecta</taxon>
        <taxon>Pterygota</taxon>
        <taxon>Neoptera</taxon>
        <taxon>Paraneoptera</taxon>
        <taxon>Hemiptera</taxon>
        <taxon>Heteroptera</taxon>
        <taxon>Panheteroptera</taxon>
        <taxon>Pentatomomorpha</taxon>
        <taxon>Pentatomoidea</taxon>
        <taxon>Pentatomidae</taxon>
        <taxon>Pentatominae</taxon>
        <taxon>Nezara</taxon>
    </lineage>
</organism>
<keyword evidence="3" id="KW-1185">Reference proteome</keyword>
<dbReference type="SUPFAM" id="SSF48371">
    <property type="entry name" value="ARM repeat"/>
    <property type="match status" value="1"/>
</dbReference>
<dbReference type="OrthoDB" id="5086500at2759"/>
<dbReference type="InterPro" id="IPR011989">
    <property type="entry name" value="ARM-like"/>
</dbReference>
<dbReference type="AlphaFoldDB" id="A0A9P0MRP7"/>
<dbReference type="EMBL" id="OV725080">
    <property type="protein sequence ID" value="CAH1400691.1"/>
    <property type="molecule type" value="Genomic_DNA"/>
</dbReference>
<name>A0A9P0MRP7_NEZVI</name>
<dbReference type="InterPro" id="IPR016024">
    <property type="entry name" value="ARM-type_fold"/>
</dbReference>
<evidence type="ECO:0000313" key="2">
    <source>
        <dbReference type="EMBL" id="CAH1400691.1"/>
    </source>
</evidence>
<accession>A0A9P0MRP7</accession>
<dbReference type="Proteomes" id="UP001152798">
    <property type="component" value="Chromosome 4"/>
</dbReference>
<feature type="transmembrane region" description="Helical" evidence="1">
    <location>
        <begin position="14"/>
        <end position="32"/>
    </location>
</feature>
<keyword evidence="1" id="KW-1133">Transmembrane helix</keyword>
<keyword evidence="1" id="KW-0472">Membrane</keyword>
<keyword evidence="1" id="KW-0812">Transmembrane</keyword>
<sequence>MKILGGYRTKKNKIFFYSASLIGGIGLFLLGIKQTAAYLNTIVDSSVLMRKRNSDYIFLENVPYEEKEEFKLLTWWKRKKRLLPWRLLEIANAPDNKFRMKALHSLAAIKNLTDYQYQHMAQAITPQTAVSLARIRDVDQRFFFRCTAPLRYESKQDLIVLMRDLLYKLNKLTRHPCLKYFISNIFPTFPKFQAWTFYNDFDIYGFVGIRPSVVAEETVLVLSIEALLHHCIATGNGRAVVEAGALPLLFSCHRELNYDSEACILLGRLMMELSIYPEYLQDLYQTGWITVLAEWMQSNNQKLSIAAASCLANLDDDSNLKYEREVLLLHPPFKNNESIKTDIVLIHGLLGGVHYTWRQRGNRKGPVSIFVFTFFWQALQALESLLKIFVPEQPVWSSMKLLAS</sequence>
<evidence type="ECO:0000256" key="1">
    <source>
        <dbReference type="SAM" id="Phobius"/>
    </source>
</evidence>